<reference evidence="3" key="1">
    <citation type="journal article" date="2019" name="Int. J. Syst. Evol. Microbiol.">
        <title>The Global Catalogue of Microorganisms (GCM) 10K type strain sequencing project: providing services to taxonomists for standard genome sequencing and annotation.</title>
        <authorList>
            <consortium name="The Broad Institute Genomics Platform"/>
            <consortium name="The Broad Institute Genome Sequencing Center for Infectious Disease"/>
            <person name="Wu L."/>
            <person name="Ma J."/>
        </authorList>
    </citation>
    <scope>NUCLEOTIDE SEQUENCE [LARGE SCALE GENOMIC DNA]</scope>
    <source>
        <strain evidence="3">JCM 15589</strain>
    </source>
</reference>
<comment type="caution">
    <text evidence="2">The sequence shown here is derived from an EMBL/GenBank/DDBJ whole genome shotgun (WGS) entry which is preliminary data.</text>
</comment>
<proteinExistence type="predicted"/>
<evidence type="ECO:0000313" key="3">
    <source>
        <dbReference type="Proteomes" id="UP001501138"/>
    </source>
</evidence>
<sequence length="167" mass="18373">MLVDERARDVLKRCRMMIGVMRAPKLRQDLVAALSGAEPGPQGTSPQLERLRWLDDGKVDLDLLADDHALIGTLLSEAGLLAYGPISEWPAREQDRPGLAQAVVDRVFLGEGRGWMTEVELNARLAMVFFDPSGLRRLAVDLGMLGREADGSRYWLARHAGSAPVLD</sequence>
<evidence type="ECO:0000313" key="2">
    <source>
        <dbReference type="EMBL" id="GAA1712105.1"/>
    </source>
</evidence>
<dbReference type="EMBL" id="BAAAPM010000003">
    <property type="protein sequence ID" value="GAA1712105.1"/>
    <property type="molecule type" value="Genomic_DNA"/>
</dbReference>
<dbReference type="Pfam" id="PF09860">
    <property type="entry name" value="DUF2087"/>
    <property type="match status" value="1"/>
</dbReference>
<dbReference type="Proteomes" id="UP001501138">
    <property type="component" value="Unassembled WGS sequence"/>
</dbReference>
<name>A0ABP4UU93_9MICO</name>
<keyword evidence="3" id="KW-1185">Reference proteome</keyword>
<organism evidence="2 3">
    <name type="scientific">Isoptericola hypogeus</name>
    <dbReference type="NCBI Taxonomy" id="300179"/>
    <lineage>
        <taxon>Bacteria</taxon>
        <taxon>Bacillati</taxon>
        <taxon>Actinomycetota</taxon>
        <taxon>Actinomycetes</taxon>
        <taxon>Micrococcales</taxon>
        <taxon>Promicromonosporaceae</taxon>
        <taxon>Isoptericola</taxon>
    </lineage>
</organism>
<accession>A0ABP4UU93</accession>
<gene>
    <name evidence="2" type="ORF">GCM10009809_05410</name>
</gene>
<protein>
    <recommendedName>
        <fullName evidence="1">DUF2087 domain-containing protein</fullName>
    </recommendedName>
</protein>
<evidence type="ECO:0000259" key="1">
    <source>
        <dbReference type="Pfam" id="PF09860"/>
    </source>
</evidence>
<dbReference type="InterPro" id="IPR018656">
    <property type="entry name" value="DUF2087"/>
</dbReference>
<feature type="domain" description="DUF2087" evidence="1">
    <location>
        <begin position="86"/>
        <end position="156"/>
    </location>
</feature>